<protein>
    <submittedName>
        <fullName evidence="5">Sugar ABC transporter substrate-binding protein</fullName>
    </submittedName>
</protein>
<proteinExistence type="inferred from homology"/>
<evidence type="ECO:0000256" key="3">
    <source>
        <dbReference type="ARBA" id="ARBA00022729"/>
    </source>
</evidence>
<dbReference type="Pfam" id="PF01547">
    <property type="entry name" value="SBP_bac_1"/>
    <property type="match status" value="1"/>
</dbReference>
<dbReference type="PANTHER" id="PTHR30061">
    <property type="entry name" value="MALTOSE-BINDING PERIPLASMIC PROTEIN"/>
    <property type="match status" value="1"/>
</dbReference>
<dbReference type="RefSeq" id="WP_164792276.1">
    <property type="nucleotide sequence ID" value="NZ_JAALNF010000004.1"/>
</dbReference>
<dbReference type="InterPro" id="IPR006059">
    <property type="entry name" value="SBP"/>
</dbReference>
<comment type="caution">
    <text evidence="5">The sequence shown here is derived from an EMBL/GenBank/DDBJ whole genome shotgun (WGS) entry which is preliminary data.</text>
</comment>
<reference evidence="5" key="1">
    <citation type="submission" date="2020-02" db="EMBL/GenBank/DDBJ databases">
        <title>Genomic Insights into the Phylogeny and Genetic Plasticity of the Human and Animal Enteric Pathogen Clostridium perfringens.</title>
        <authorList>
            <person name="Feng Y."/>
            <person name="Hu Y."/>
        </authorList>
    </citation>
    <scope>NUCLEOTIDE SEQUENCE</scope>
    <source>
        <strain evidence="5">CP-08</strain>
    </source>
</reference>
<dbReference type="GO" id="GO:0055052">
    <property type="term" value="C:ATP-binding cassette (ABC) transporter complex, substrate-binding subunit-containing"/>
    <property type="evidence" value="ECO:0007669"/>
    <property type="project" value="TreeGrafter"/>
</dbReference>
<dbReference type="CDD" id="cd13585">
    <property type="entry name" value="PBP2_TMBP_like"/>
    <property type="match status" value="1"/>
</dbReference>
<dbReference type="SUPFAM" id="SSF53850">
    <property type="entry name" value="Periplasmic binding protein-like II"/>
    <property type="match status" value="1"/>
</dbReference>
<name>A0A6G4ZGM5_CLOPF</name>
<dbReference type="GO" id="GO:0015768">
    <property type="term" value="P:maltose transport"/>
    <property type="evidence" value="ECO:0007669"/>
    <property type="project" value="TreeGrafter"/>
</dbReference>
<dbReference type="GO" id="GO:0042956">
    <property type="term" value="P:maltodextrin transmembrane transport"/>
    <property type="evidence" value="ECO:0007669"/>
    <property type="project" value="TreeGrafter"/>
</dbReference>
<feature type="chain" id="PRO_5026052015" evidence="4">
    <location>
        <begin position="25"/>
        <end position="422"/>
    </location>
</feature>
<sequence length="422" mass="47844">MRKRFKLVALSLCTLFLSGCGSKGQEKVGKSNDGTVTLSYAIWDSGQEKGLRKLSDEFESKNPNTKINIQVIGWNDYWTMLEAAATGGSLPDTFWMHSNEIHRYGSNGMLLSLNDYIKNSEVVDLKNFPEGLNEIYNINDNQYAIPKDFDTIGLWYNKKMFDESQIPYPYETWNWDKLYEVSKKLTKADGSQFGVLAPLHNQEGYYNFVYQNGGDIITDDKKSGYDNPKTIEAMNYYFNLSKEGLSPKIFNDKERAEALQNGQAAMGFFGSWNLGSFADNEYMAKNFDVTVLPSSNDGKRATIFNGLGNAISAKTEHPEEAWKWVEYLSSKEGQEKQGELGIAIPAYNGAADIWAKNNTTFNTKAFVDMLDYAQIRPYSNSTAKWEDKATEILKKAYLQDMSAEEACKETAKMMNDYLNKEK</sequence>
<evidence type="ECO:0000313" key="5">
    <source>
        <dbReference type="EMBL" id="NGT90566.1"/>
    </source>
</evidence>
<dbReference type="Gene3D" id="3.40.190.10">
    <property type="entry name" value="Periplasmic binding protein-like II"/>
    <property type="match status" value="1"/>
</dbReference>
<dbReference type="AlphaFoldDB" id="A0A6G4ZGM5"/>
<organism evidence="5">
    <name type="scientific">Clostridium perfringens</name>
    <dbReference type="NCBI Taxonomy" id="1502"/>
    <lineage>
        <taxon>Bacteria</taxon>
        <taxon>Bacillati</taxon>
        <taxon>Bacillota</taxon>
        <taxon>Clostridia</taxon>
        <taxon>Eubacteriales</taxon>
        <taxon>Clostridiaceae</taxon>
        <taxon>Clostridium</taxon>
    </lineage>
</organism>
<comment type="similarity">
    <text evidence="1">Belongs to the bacterial solute-binding protein 1 family.</text>
</comment>
<dbReference type="GO" id="GO:1901982">
    <property type="term" value="F:maltose binding"/>
    <property type="evidence" value="ECO:0007669"/>
    <property type="project" value="TreeGrafter"/>
</dbReference>
<dbReference type="PROSITE" id="PS51257">
    <property type="entry name" value="PROKAR_LIPOPROTEIN"/>
    <property type="match status" value="1"/>
</dbReference>
<accession>A0A6G4ZGM5</accession>
<dbReference type="EMBL" id="JAALNF010000004">
    <property type="protein sequence ID" value="NGT90566.1"/>
    <property type="molecule type" value="Genomic_DNA"/>
</dbReference>
<dbReference type="PANTHER" id="PTHR30061:SF50">
    <property type="entry name" value="MALTOSE_MALTODEXTRIN-BINDING PERIPLASMIC PROTEIN"/>
    <property type="match status" value="1"/>
</dbReference>
<gene>
    <name evidence="5" type="ORF">G6Z02_10165</name>
</gene>
<evidence type="ECO:0000256" key="4">
    <source>
        <dbReference type="SAM" id="SignalP"/>
    </source>
</evidence>
<evidence type="ECO:0000256" key="2">
    <source>
        <dbReference type="ARBA" id="ARBA00022448"/>
    </source>
</evidence>
<evidence type="ECO:0000256" key="1">
    <source>
        <dbReference type="ARBA" id="ARBA00008520"/>
    </source>
</evidence>
<keyword evidence="2" id="KW-0813">Transport</keyword>
<keyword evidence="3 4" id="KW-0732">Signal</keyword>
<feature type="signal peptide" evidence="4">
    <location>
        <begin position="1"/>
        <end position="24"/>
    </location>
</feature>